<evidence type="ECO:0000256" key="1">
    <source>
        <dbReference type="ARBA" id="ARBA00004477"/>
    </source>
</evidence>
<dbReference type="STRING" id="195883.A0A482X8Q2"/>
<keyword evidence="6 11" id="KW-0256">Endoplasmic reticulum</keyword>
<evidence type="ECO:0000256" key="10">
    <source>
        <dbReference type="ARBA" id="ARBA00023315"/>
    </source>
</evidence>
<keyword evidence="7 11" id="KW-1133">Transmembrane helix</keyword>
<keyword evidence="4 11" id="KW-0808">Transferase</keyword>
<evidence type="ECO:0000256" key="9">
    <source>
        <dbReference type="ARBA" id="ARBA00023136"/>
    </source>
</evidence>
<evidence type="ECO:0000313" key="13">
    <source>
        <dbReference type="Proteomes" id="UP000291343"/>
    </source>
</evidence>
<dbReference type="Proteomes" id="UP000291343">
    <property type="component" value="Unassembled WGS sequence"/>
</dbReference>
<evidence type="ECO:0000256" key="11">
    <source>
        <dbReference type="RuleBase" id="RU367023"/>
    </source>
</evidence>
<dbReference type="InterPro" id="IPR007130">
    <property type="entry name" value="DAGAT"/>
</dbReference>
<dbReference type="PANTHER" id="PTHR12317:SF79">
    <property type="entry name" value="ACYLTRANSFERASE"/>
    <property type="match status" value="1"/>
</dbReference>
<keyword evidence="13" id="KW-1185">Reference proteome</keyword>
<evidence type="ECO:0000256" key="8">
    <source>
        <dbReference type="ARBA" id="ARBA00023098"/>
    </source>
</evidence>
<dbReference type="GO" id="GO:0004144">
    <property type="term" value="F:diacylglycerol O-acyltransferase activity"/>
    <property type="evidence" value="ECO:0007669"/>
    <property type="project" value="TreeGrafter"/>
</dbReference>
<dbReference type="SUPFAM" id="SSF69593">
    <property type="entry name" value="Glycerol-3-phosphate (1)-acyltransferase"/>
    <property type="match status" value="1"/>
</dbReference>
<name>A0A482X8Q2_LAOST</name>
<sequence length="342" mass="39251">MSLFFGIKFAPLIVPLERRLQTLAVATWFIFMTTSSFIGFMLCVYLLLYTRFYIPTLLYIFWTWYDKGIAEKGGRRLSWVRNLTWWRYFYNYFPLNLVKTVDLPSDRNYLFASYPHGMLCSGIFGNFATDASKFYSLFPGLQPYVLTLNTHFVMPFSREIILGLGTVTASKESILYLLDEDKSVGKALVLMVGGARESYACKPGTYRIILKNRKGFIKLSLKTGTAIVPVFSFGETDLYDQVENPPGSWLFWLQENIRKVSGIAPCIPIGRGVFQYSFGLMPRRHPVTTVVGKPIDVIKSENPSAEEIDKLHTLFCAELTHLFETYKHKYVSNPENVKLEIE</sequence>
<dbReference type="FunCoup" id="A0A482X8Q2">
    <property type="interactions" value="102"/>
</dbReference>
<dbReference type="InParanoid" id="A0A482X8Q2"/>
<dbReference type="EMBL" id="QKKF02016501">
    <property type="protein sequence ID" value="RZF41691.1"/>
    <property type="molecule type" value="Genomic_DNA"/>
</dbReference>
<comment type="caution">
    <text evidence="12">The sequence shown here is derived from an EMBL/GenBank/DDBJ whole genome shotgun (WGS) entry which is preliminary data.</text>
</comment>
<keyword evidence="9 11" id="KW-0472">Membrane</keyword>
<comment type="caution">
    <text evidence="11">Lacks conserved residue(s) required for the propagation of feature annotation.</text>
</comment>
<dbReference type="OrthoDB" id="264532at2759"/>
<dbReference type="GO" id="GO:0005789">
    <property type="term" value="C:endoplasmic reticulum membrane"/>
    <property type="evidence" value="ECO:0007669"/>
    <property type="project" value="UniProtKB-SubCell"/>
</dbReference>
<keyword evidence="8" id="KW-0443">Lipid metabolism</keyword>
<evidence type="ECO:0000256" key="3">
    <source>
        <dbReference type="ARBA" id="ARBA00022516"/>
    </source>
</evidence>
<keyword evidence="3" id="KW-0444">Lipid biosynthesis</keyword>
<evidence type="ECO:0000256" key="7">
    <source>
        <dbReference type="ARBA" id="ARBA00022989"/>
    </source>
</evidence>
<proteinExistence type="inferred from homology"/>
<evidence type="ECO:0000256" key="2">
    <source>
        <dbReference type="ARBA" id="ARBA00005420"/>
    </source>
</evidence>
<keyword evidence="10" id="KW-0012">Acyltransferase</keyword>
<dbReference type="EC" id="2.3.1.-" evidence="11"/>
<feature type="transmembrane region" description="Helical" evidence="11">
    <location>
        <begin position="25"/>
        <end position="48"/>
    </location>
</feature>
<evidence type="ECO:0000256" key="6">
    <source>
        <dbReference type="ARBA" id="ARBA00022824"/>
    </source>
</evidence>
<keyword evidence="5 11" id="KW-0812">Transmembrane</keyword>
<dbReference type="PANTHER" id="PTHR12317">
    <property type="entry name" value="DIACYLGLYCEROL O-ACYLTRANSFERASE"/>
    <property type="match status" value="1"/>
</dbReference>
<comment type="subcellular location">
    <subcellularLocation>
        <location evidence="1 11">Endoplasmic reticulum membrane</location>
        <topology evidence="1 11">Multi-pass membrane protein</topology>
    </subcellularLocation>
</comment>
<dbReference type="AlphaFoldDB" id="A0A482X8Q2"/>
<dbReference type="Pfam" id="PF03982">
    <property type="entry name" value="DAGAT"/>
    <property type="match status" value="1"/>
</dbReference>
<evidence type="ECO:0000313" key="12">
    <source>
        <dbReference type="EMBL" id="RZF41691.1"/>
    </source>
</evidence>
<reference evidence="12 13" key="1">
    <citation type="journal article" date="2017" name="Gigascience">
        <title>Genome sequence of the small brown planthopper, Laodelphax striatellus.</title>
        <authorList>
            <person name="Zhu J."/>
            <person name="Jiang F."/>
            <person name="Wang X."/>
            <person name="Yang P."/>
            <person name="Bao Y."/>
            <person name="Zhao W."/>
            <person name="Wang W."/>
            <person name="Lu H."/>
            <person name="Wang Q."/>
            <person name="Cui N."/>
            <person name="Li J."/>
            <person name="Chen X."/>
            <person name="Luo L."/>
            <person name="Yu J."/>
            <person name="Kang L."/>
            <person name="Cui F."/>
        </authorList>
    </citation>
    <scope>NUCLEOTIDE SEQUENCE [LARGE SCALE GENOMIC DNA]</scope>
    <source>
        <strain evidence="12">Lst14</strain>
    </source>
</reference>
<gene>
    <name evidence="12" type="ORF">LSTR_LSTR011626</name>
</gene>
<dbReference type="CDD" id="cd07987">
    <property type="entry name" value="LPLAT_MGAT-like"/>
    <property type="match status" value="1"/>
</dbReference>
<accession>A0A482X8Q2</accession>
<protein>
    <recommendedName>
        <fullName evidence="11">Acyltransferase</fullName>
        <ecNumber evidence="11">2.3.1.-</ecNumber>
    </recommendedName>
</protein>
<evidence type="ECO:0000256" key="5">
    <source>
        <dbReference type="ARBA" id="ARBA00022692"/>
    </source>
</evidence>
<dbReference type="GO" id="GO:0019432">
    <property type="term" value="P:triglyceride biosynthetic process"/>
    <property type="evidence" value="ECO:0007669"/>
    <property type="project" value="TreeGrafter"/>
</dbReference>
<evidence type="ECO:0000256" key="4">
    <source>
        <dbReference type="ARBA" id="ARBA00022679"/>
    </source>
</evidence>
<organism evidence="12 13">
    <name type="scientific">Laodelphax striatellus</name>
    <name type="common">Small brown planthopper</name>
    <name type="synonym">Delphax striatella</name>
    <dbReference type="NCBI Taxonomy" id="195883"/>
    <lineage>
        <taxon>Eukaryota</taxon>
        <taxon>Metazoa</taxon>
        <taxon>Ecdysozoa</taxon>
        <taxon>Arthropoda</taxon>
        <taxon>Hexapoda</taxon>
        <taxon>Insecta</taxon>
        <taxon>Pterygota</taxon>
        <taxon>Neoptera</taxon>
        <taxon>Paraneoptera</taxon>
        <taxon>Hemiptera</taxon>
        <taxon>Auchenorrhyncha</taxon>
        <taxon>Fulgoroidea</taxon>
        <taxon>Delphacidae</taxon>
        <taxon>Criomorphinae</taxon>
        <taxon>Laodelphax</taxon>
    </lineage>
</organism>
<comment type="similarity">
    <text evidence="2 11">Belongs to the diacylglycerol acyltransferase family.</text>
</comment>